<keyword evidence="1" id="KW-0378">Hydrolase</keyword>
<evidence type="ECO:0000313" key="4">
    <source>
        <dbReference type="EnsemblPlants" id="KRH76044"/>
    </source>
</evidence>
<dbReference type="OMA" id="PNEDVEC"/>
<keyword evidence="1" id="KW-0547">Nucleotide-binding</keyword>
<reference evidence="4" key="2">
    <citation type="submission" date="2018-02" db="UniProtKB">
        <authorList>
            <consortium name="EnsemblPlants"/>
        </authorList>
    </citation>
    <scope>IDENTIFICATION</scope>
    <source>
        <strain evidence="4">Williams 82</strain>
    </source>
</reference>
<dbReference type="GO" id="GO:0000723">
    <property type="term" value="P:telomere maintenance"/>
    <property type="evidence" value="ECO:0007669"/>
    <property type="project" value="InterPro"/>
</dbReference>
<dbReference type="SUPFAM" id="SSF52540">
    <property type="entry name" value="P-loop containing nucleoside triphosphate hydrolases"/>
    <property type="match status" value="1"/>
</dbReference>
<proteinExistence type="inferred from homology"/>
<dbReference type="InterPro" id="IPR010285">
    <property type="entry name" value="DNA_helicase_pif1-like_DEAD"/>
</dbReference>
<dbReference type="Gene3D" id="3.40.50.300">
    <property type="entry name" value="P-loop containing nucleotide triphosphate hydrolases"/>
    <property type="match status" value="1"/>
</dbReference>
<dbReference type="EnsemblPlants" id="KRH76044">
    <property type="protein sequence ID" value="KRH76044"/>
    <property type="gene ID" value="GLYMA_01G127000"/>
</dbReference>
<keyword evidence="5" id="KW-1185">Reference proteome</keyword>
<dbReference type="GO" id="GO:0016787">
    <property type="term" value="F:hydrolase activity"/>
    <property type="evidence" value="ECO:0007669"/>
    <property type="project" value="UniProtKB-KW"/>
</dbReference>
<comment type="cofactor">
    <cofactor evidence="1">
        <name>Mg(2+)</name>
        <dbReference type="ChEBI" id="CHEBI:18420"/>
    </cofactor>
</comment>
<dbReference type="Proteomes" id="UP000008827">
    <property type="component" value="Chromosome 1"/>
</dbReference>
<keyword evidence="1" id="KW-0067">ATP-binding</keyword>
<evidence type="ECO:0000313" key="3">
    <source>
        <dbReference type="EMBL" id="KRH76044.1"/>
    </source>
</evidence>
<reference evidence="3 4" key="1">
    <citation type="journal article" date="2010" name="Nature">
        <title>Genome sequence of the palaeopolyploid soybean.</title>
        <authorList>
            <person name="Schmutz J."/>
            <person name="Cannon S.B."/>
            <person name="Schlueter J."/>
            <person name="Ma J."/>
            <person name="Mitros T."/>
            <person name="Nelson W."/>
            <person name="Hyten D.L."/>
            <person name="Song Q."/>
            <person name="Thelen J.J."/>
            <person name="Cheng J."/>
            <person name="Xu D."/>
            <person name="Hellsten U."/>
            <person name="May G.D."/>
            <person name="Yu Y."/>
            <person name="Sakurai T."/>
            <person name="Umezawa T."/>
            <person name="Bhattacharyya M.K."/>
            <person name="Sandhu D."/>
            <person name="Valliyodan B."/>
            <person name="Lindquist E."/>
            <person name="Peto M."/>
            <person name="Grant D."/>
            <person name="Shu S."/>
            <person name="Goodstein D."/>
            <person name="Barry K."/>
            <person name="Futrell-Griggs M."/>
            <person name="Abernathy B."/>
            <person name="Du J."/>
            <person name="Tian Z."/>
            <person name="Zhu L."/>
            <person name="Gill N."/>
            <person name="Joshi T."/>
            <person name="Libault M."/>
            <person name="Sethuraman A."/>
            <person name="Zhang X.-C."/>
            <person name="Shinozaki K."/>
            <person name="Nguyen H.T."/>
            <person name="Wing R.A."/>
            <person name="Cregan P."/>
            <person name="Specht J."/>
            <person name="Grimwood J."/>
            <person name="Rokhsar D."/>
            <person name="Stacey G."/>
            <person name="Shoemaker R.C."/>
            <person name="Jackson S.A."/>
        </authorList>
    </citation>
    <scope>NUCLEOTIDE SEQUENCE</scope>
    <source>
        <strain evidence="4">cv. Williams 82</strain>
        <tissue evidence="3">Callus</tissue>
    </source>
</reference>
<keyword evidence="1" id="KW-0347">Helicase</keyword>
<name>A0A0R0LA72_SOYBN</name>
<reference evidence="3" key="3">
    <citation type="submission" date="2018-07" db="EMBL/GenBank/DDBJ databases">
        <title>WGS assembly of Glycine max.</title>
        <authorList>
            <person name="Schmutz J."/>
            <person name="Cannon S."/>
            <person name="Schlueter J."/>
            <person name="Ma J."/>
            <person name="Mitros T."/>
            <person name="Nelson W."/>
            <person name="Hyten D."/>
            <person name="Song Q."/>
            <person name="Thelen J."/>
            <person name="Cheng J."/>
            <person name="Xu D."/>
            <person name="Hellsten U."/>
            <person name="May G."/>
            <person name="Yu Y."/>
            <person name="Sakurai T."/>
            <person name="Umezawa T."/>
            <person name="Bhattacharyya M."/>
            <person name="Sandhu D."/>
            <person name="Valliyodan B."/>
            <person name="Lindquist E."/>
            <person name="Peto M."/>
            <person name="Grant D."/>
            <person name="Shu S."/>
            <person name="Goodstein D."/>
            <person name="Barry K."/>
            <person name="Futrell-Griggs M."/>
            <person name="Abernathy B."/>
            <person name="Du J."/>
            <person name="Tian Z."/>
            <person name="Zhu L."/>
            <person name="Gill N."/>
            <person name="Joshi T."/>
            <person name="Libault M."/>
            <person name="Sethuraman A."/>
            <person name="Zhang X."/>
            <person name="Shinozaki K."/>
            <person name="Nguyen H."/>
            <person name="Wing R."/>
            <person name="Cregan P."/>
            <person name="Specht J."/>
            <person name="Grimwood J."/>
            <person name="Rokhsar D."/>
            <person name="Stacey G."/>
            <person name="Shoemaker R."/>
            <person name="Jackson S."/>
        </authorList>
    </citation>
    <scope>NUCLEOTIDE SEQUENCE</scope>
    <source>
        <tissue evidence="3">Callus</tissue>
    </source>
</reference>
<dbReference type="GO" id="GO:0006310">
    <property type="term" value="P:DNA recombination"/>
    <property type="evidence" value="ECO:0007669"/>
    <property type="project" value="UniProtKB-KW"/>
</dbReference>
<keyword evidence="1" id="KW-0234">DNA repair</keyword>
<dbReference type="EMBL" id="CM000834">
    <property type="protein sequence ID" value="KRH76044.1"/>
    <property type="molecule type" value="Genomic_DNA"/>
</dbReference>
<dbReference type="InterPro" id="IPR027417">
    <property type="entry name" value="P-loop_NTPase"/>
</dbReference>
<dbReference type="PANTHER" id="PTHR10492:SF78">
    <property type="entry name" value="ATP-DEPENDENT DNA HELICASE"/>
    <property type="match status" value="1"/>
</dbReference>
<dbReference type="GO" id="GO:0005524">
    <property type="term" value="F:ATP binding"/>
    <property type="evidence" value="ECO:0007669"/>
    <property type="project" value="UniProtKB-KW"/>
</dbReference>
<dbReference type="Gramene" id="KRH76044">
    <property type="protein sequence ID" value="KRH76044"/>
    <property type="gene ID" value="GLYMA_01G127000"/>
</dbReference>
<evidence type="ECO:0000256" key="1">
    <source>
        <dbReference type="RuleBase" id="RU363044"/>
    </source>
</evidence>
<dbReference type="GO" id="GO:0006281">
    <property type="term" value="P:DNA repair"/>
    <property type="evidence" value="ECO:0007669"/>
    <property type="project" value="UniProtKB-KW"/>
</dbReference>
<dbReference type="Pfam" id="PF05970">
    <property type="entry name" value="PIF1"/>
    <property type="match status" value="1"/>
</dbReference>
<dbReference type="GO" id="GO:0043139">
    <property type="term" value="F:5'-3' DNA helicase activity"/>
    <property type="evidence" value="ECO:0007669"/>
    <property type="project" value="UniProtKB-EC"/>
</dbReference>
<dbReference type="EC" id="5.6.2.3" evidence="1"/>
<comment type="similarity">
    <text evidence="1">Belongs to the helicase family.</text>
</comment>
<dbReference type="InParanoid" id="A0A0R0LA72"/>
<comment type="catalytic activity">
    <reaction evidence="1">
        <text>ATP + H2O = ADP + phosphate + H(+)</text>
        <dbReference type="Rhea" id="RHEA:13065"/>
        <dbReference type="ChEBI" id="CHEBI:15377"/>
        <dbReference type="ChEBI" id="CHEBI:15378"/>
        <dbReference type="ChEBI" id="CHEBI:30616"/>
        <dbReference type="ChEBI" id="CHEBI:43474"/>
        <dbReference type="ChEBI" id="CHEBI:456216"/>
        <dbReference type="EC" id="5.6.2.3"/>
    </reaction>
</comment>
<gene>
    <name evidence="3" type="ORF">GLYMA_01G127000</name>
</gene>
<evidence type="ECO:0000259" key="2">
    <source>
        <dbReference type="Pfam" id="PF05970"/>
    </source>
</evidence>
<keyword evidence="1" id="KW-0233">DNA recombination</keyword>
<dbReference type="SMR" id="A0A0R0LA72"/>
<dbReference type="PANTHER" id="PTHR10492">
    <property type="match status" value="1"/>
</dbReference>
<organism evidence="3">
    <name type="scientific">Glycine max</name>
    <name type="common">Soybean</name>
    <name type="synonym">Glycine hispida</name>
    <dbReference type="NCBI Taxonomy" id="3847"/>
    <lineage>
        <taxon>Eukaryota</taxon>
        <taxon>Viridiplantae</taxon>
        <taxon>Streptophyta</taxon>
        <taxon>Embryophyta</taxon>
        <taxon>Tracheophyta</taxon>
        <taxon>Spermatophyta</taxon>
        <taxon>Magnoliopsida</taxon>
        <taxon>eudicotyledons</taxon>
        <taxon>Gunneridae</taxon>
        <taxon>Pentapetalae</taxon>
        <taxon>rosids</taxon>
        <taxon>fabids</taxon>
        <taxon>Fabales</taxon>
        <taxon>Fabaceae</taxon>
        <taxon>Papilionoideae</taxon>
        <taxon>50 kb inversion clade</taxon>
        <taxon>NPAAA clade</taxon>
        <taxon>indigoferoid/millettioid clade</taxon>
        <taxon>Phaseoleae</taxon>
        <taxon>Glycine</taxon>
        <taxon>Glycine subgen. Soja</taxon>
    </lineage>
</organism>
<keyword evidence="1" id="KW-0227">DNA damage</keyword>
<accession>A0A0R0LA72</accession>
<sequence length="183" mass="20634">MVEDYPSTSMTMGSTLTNMLLRDLNDFLIQHGKQITNYDCPTLSLENTKNNSIPRVIQEELLVQVPNEDVECVRKLNNNQLIAFNAIMDVIRHKQRGTSKTFLYCTLIANLRSEGQIVLVTALYGIVVTLLPGGRTAHSRFKIPINVETDSFCSIRKQSDLAKLIKETTTIIWDEAPVTNTYA</sequence>
<feature type="domain" description="DNA helicase Pif1-like DEAD-box helicase" evidence="2">
    <location>
        <begin position="96"/>
        <end position="181"/>
    </location>
</feature>
<dbReference type="STRING" id="3847.A0A0R0LA72"/>
<evidence type="ECO:0000313" key="5">
    <source>
        <dbReference type="Proteomes" id="UP000008827"/>
    </source>
</evidence>
<protein>
    <recommendedName>
        <fullName evidence="1">ATP-dependent DNA helicase</fullName>
        <ecNumber evidence="1">5.6.2.3</ecNumber>
    </recommendedName>
</protein>
<dbReference type="AlphaFoldDB" id="A0A0R0LA72"/>